<dbReference type="PRINTS" id="PR00081">
    <property type="entry name" value="GDHRDH"/>
</dbReference>
<dbReference type="PRINTS" id="PR00080">
    <property type="entry name" value="SDRFAMILY"/>
</dbReference>
<evidence type="ECO:0000313" key="4">
    <source>
        <dbReference type="Proteomes" id="UP000618986"/>
    </source>
</evidence>
<dbReference type="RefSeq" id="WP_184685176.1">
    <property type="nucleotide sequence ID" value="NZ_JACHJC010000001.1"/>
</dbReference>
<comment type="similarity">
    <text evidence="1">Belongs to the short-chain dehydrogenases/reductases (SDR) family.</text>
</comment>
<evidence type="ECO:0000259" key="2">
    <source>
        <dbReference type="SMART" id="SM00822"/>
    </source>
</evidence>
<reference evidence="3 4" key="1">
    <citation type="submission" date="2020-08" db="EMBL/GenBank/DDBJ databases">
        <title>Sequencing the genomes of 1000 actinobacteria strains.</title>
        <authorList>
            <person name="Klenk H.-P."/>
        </authorList>
    </citation>
    <scope>NUCLEOTIDE SEQUENCE [LARGE SCALE GENOMIC DNA]</scope>
    <source>
        <strain evidence="3 4">DSM 43036</strain>
    </source>
</reference>
<proteinExistence type="inferred from homology"/>
<dbReference type="GeneID" id="300293840"/>
<dbReference type="SMART" id="SM00822">
    <property type="entry name" value="PKS_KR"/>
    <property type="match status" value="1"/>
</dbReference>
<dbReference type="EMBL" id="JACHJC010000001">
    <property type="protein sequence ID" value="MBB5113436.1"/>
    <property type="molecule type" value="Genomic_DNA"/>
</dbReference>
<accession>A0ABR6MFQ0</accession>
<keyword evidence="4" id="KW-1185">Reference proteome</keyword>
<name>A0ABR6MFQ0_MICEC</name>
<feature type="domain" description="Ketoreductase" evidence="2">
    <location>
        <begin position="1"/>
        <end position="186"/>
    </location>
</feature>
<sequence length="244" mass="25463">MVAVVTGAAGAMGGAIAAELGARGHAVVLADISGRRLAEAADRLTADGRAAHPYRCDVTDRAEAEALAASALAAFGRVDVLVNVVGGYRGRMYEHVLDIPLDRFDEAVRLNLRGTFNLTQLFGRHMRERGAGRIVNISSVAKNGASGQADYAAAKAGVVAFTRSCALELGPAVTVNAVAPGVIRTSVMERIPADVQARYRERIPLGDFGDPVDVARAVAFLAGDDGRYVTGEVIHVSGGFFGCL</sequence>
<dbReference type="PANTHER" id="PTHR42760:SF40">
    <property type="entry name" value="3-OXOACYL-[ACYL-CARRIER-PROTEIN] REDUCTASE, CHLOROPLASTIC"/>
    <property type="match status" value="1"/>
</dbReference>
<evidence type="ECO:0000313" key="3">
    <source>
        <dbReference type="EMBL" id="MBB5113436.1"/>
    </source>
</evidence>
<dbReference type="InterPro" id="IPR002347">
    <property type="entry name" value="SDR_fam"/>
</dbReference>
<gene>
    <name evidence="3" type="ORF">FHU28_003275</name>
</gene>
<dbReference type="InterPro" id="IPR057326">
    <property type="entry name" value="KR_dom"/>
</dbReference>
<dbReference type="InterPro" id="IPR036291">
    <property type="entry name" value="NAD(P)-bd_dom_sf"/>
</dbReference>
<dbReference type="Pfam" id="PF13561">
    <property type="entry name" value="adh_short_C2"/>
    <property type="match status" value="1"/>
</dbReference>
<dbReference type="PANTHER" id="PTHR42760">
    <property type="entry name" value="SHORT-CHAIN DEHYDROGENASES/REDUCTASES FAMILY MEMBER"/>
    <property type="match status" value="1"/>
</dbReference>
<dbReference type="SUPFAM" id="SSF51735">
    <property type="entry name" value="NAD(P)-binding Rossmann-fold domains"/>
    <property type="match status" value="1"/>
</dbReference>
<comment type="caution">
    <text evidence="3">The sequence shown here is derived from an EMBL/GenBank/DDBJ whole genome shotgun (WGS) entry which is preliminary data.</text>
</comment>
<organism evidence="3 4">
    <name type="scientific">Micromonospora echinospora</name>
    <name type="common">Micromonospora purpurea</name>
    <dbReference type="NCBI Taxonomy" id="1877"/>
    <lineage>
        <taxon>Bacteria</taxon>
        <taxon>Bacillati</taxon>
        <taxon>Actinomycetota</taxon>
        <taxon>Actinomycetes</taxon>
        <taxon>Micromonosporales</taxon>
        <taxon>Micromonosporaceae</taxon>
        <taxon>Micromonospora</taxon>
    </lineage>
</organism>
<evidence type="ECO:0000256" key="1">
    <source>
        <dbReference type="ARBA" id="ARBA00006484"/>
    </source>
</evidence>
<protein>
    <submittedName>
        <fullName evidence="3">NAD(P)-dependent dehydrogenase (Short-subunit alcohol dehydrogenase family)</fullName>
    </submittedName>
</protein>
<dbReference type="Proteomes" id="UP000618986">
    <property type="component" value="Unassembled WGS sequence"/>
</dbReference>
<dbReference type="Gene3D" id="3.40.50.720">
    <property type="entry name" value="NAD(P)-binding Rossmann-like Domain"/>
    <property type="match status" value="1"/>
</dbReference>